<dbReference type="SMART" id="SM00867">
    <property type="entry name" value="YceI"/>
    <property type="match status" value="1"/>
</dbReference>
<dbReference type="PANTHER" id="PTHR34406:SF1">
    <property type="entry name" value="PROTEIN YCEI"/>
    <property type="match status" value="1"/>
</dbReference>
<dbReference type="PANTHER" id="PTHR34406">
    <property type="entry name" value="PROTEIN YCEI"/>
    <property type="match status" value="1"/>
</dbReference>
<evidence type="ECO:0000313" key="3">
    <source>
        <dbReference type="Proteomes" id="UP001155077"/>
    </source>
</evidence>
<dbReference type="Proteomes" id="UP001155077">
    <property type="component" value="Unassembled WGS sequence"/>
</dbReference>
<reference evidence="2" key="1">
    <citation type="submission" date="2022-06" db="EMBL/GenBank/DDBJ databases">
        <title>Gramella sediminis sp. nov., isolated from deep-sea sediment of the Indian Ocean.</title>
        <authorList>
            <person name="Yang L."/>
        </authorList>
    </citation>
    <scope>NUCLEOTIDE SEQUENCE</scope>
    <source>
        <strain evidence="2">HMD3159</strain>
    </source>
</reference>
<accession>A0ABT0Z491</accession>
<name>A0ABT0Z491_9FLAO</name>
<evidence type="ECO:0000313" key="2">
    <source>
        <dbReference type="EMBL" id="MCM8570339.1"/>
    </source>
</evidence>
<keyword evidence="3" id="KW-1185">Reference proteome</keyword>
<evidence type="ECO:0000259" key="1">
    <source>
        <dbReference type="SMART" id="SM00867"/>
    </source>
</evidence>
<sequence length="181" mass="20032">MKILEQVQGKWTLDPVHSELTFKVRHLMISNVKGEFTDFDVEMNAGEDLTDTKILVDIDGSSISTNNKDRDDHLKSEDFFDVNNYPKLTFESSSIENKGGNAYNLNGTLSIKGVQKEVTLDLEFGGLMKDPYGNEKAGFSVNGKINRKDFGLNWNAALEAGGVMVGDEVHLSGEVQLVKQS</sequence>
<dbReference type="Gene3D" id="2.40.128.110">
    <property type="entry name" value="Lipid/polyisoprenoid-binding, YceI-like"/>
    <property type="match status" value="1"/>
</dbReference>
<dbReference type="InterPro" id="IPR036761">
    <property type="entry name" value="TTHA0802/YceI-like_sf"/>
</dbReference>
<dbReference type="SUPFAM" id="SSF101874">
    <property type="entry name" value="YceI-like"/>
    <property type="match status" value="1"/>
</dbReference>
<feature type="domain" description="Lipid/polyisoprenoid-binding YceI-like" evidence="1">
    <location>
        <begin position="10"/>
        <end position="178"/>
    </location>
</feature>
<proteinExistence type="predicted"/>
<dbReference type="Pfam" id="PF04264">
    <property type="entry name" value="YceI"/>
    <property type="match status" value="1"/>
</dbReference>
<organism evidence="2 3">
    <name type="scientific">Gramella jeungdoensis</name>
    <dbReference type="NCBI Taxonomy" id="708091"/>
    <lineage>
        <taxon>Bacteria</taxon>
        <taxon>Pseudomonadati</taxon>
        <taxon>Bacteroidota</taxon>
        <taxon>Flavobacteriia</taxon>
        <taxon>Flavobacteriales</taxon>
        <taxon>Flavobacteriaceae</taxon>
        <taxon>Christiangramia</taxon>
    </lineage>
</organism>
<comment type="caution">
    <text evidence="2">The sequence shown here is derived from an EMBL/GenBank/DDBJ whole genome shotgun (WGS) entry which is preliminary data.</text>
</comment>
<gene>
    <name evidence="2" type="ORF">NE848_13180</name>
</gene>
<dbReference type="RefSeq" id="WP_252114339.1">
    <property type="nucleotide sequence ID" value="NZ_JAMSCK010000004.1"/>
</dbReference>
<dbReference type="EMBL" id="JAMSCK010000004">
    <property type="protein sequence ID" value="MCM8570339.1"/>
    <property type="molecule type" value="Genomic_DNA"/>
</dbReference>
<protein>
    <submittedName>
        <fullName evidence="2">YceI family protein</fullName>
    </submittedName>
</protein>
<dbReference type="InterPro" id="IPR007372">
    <property type="entry name" value="Lipid/polyisoprenoid-bd_YceI"/>
</dbReference>